<dbReference type="Gene3D" id="3.40.630.30">
    <property type="match status" value="1"/>
</dbReference>
<dbReference type="EMBL" id="JANFQF010000008">
    <property type="protein sequence ID" value="MCQ4119790.1"/>
    <property type="molecule type" value="Genomic_DNA"/>
</dbReference>
<reference evidence="2 3" key="1">
    <citation type="submission" date="2022-07" db="EMBL/GenBank/DDBJ databases">
        <title>Degradation activity of malathion, p-nitrophenol and potential low-temperature adaptation strategy of Rhodococcus sp. FXJ9.536.</title>
        <authorList>
            <person name="Huang J."/>
            <person name="Huang Y."/>
        </authorList>
    </citation>
    <scope>NUCLEOTIDE SEQUENCE [LARGE SCALE GENOMIC DNA]</scope>
    <source>
        <strain evidence="2 3">FXJ9.536</strain>
    </source>
</reference>
<accession>A0ABT1QDG8</accession>
<keyword evidence="3" id="KW-1185">Reference proteome</keyword>
<dbReference type="RefSeq" id="WP_255968305.1">
    <property type="nucleotide sequence ID" value="NZ_JANFQF010000008.1"/>
</dbReference>
<comment type="caution">
    <text evidence="2">The sequence shown here is derived from an EMBL/GenBank/DDBJ whole genome shotgun (WGS) entry which is preliminary data.</text>
</comment>
<proteinExistence type="predicted"/>
<dbReference type="InterPro" id="IPR016181">
    <property type="entry name" value="Acyl_CoA_acyltransferase"/>
</dbReference>
<dbReference type="PROSITE" id="PS51186">
    <property type="entry name" value="GNAT"/>
    <property type="match status" value="1"/>
</dbReference>
<dbReference type="Proteomes" id="UP001524501">
    <property type="component" value="Unassembled WGS sequence"/>
</dbReference>
<gene>
    <name evidence="2" type="ORF">NOF53_11520</name>
</gene>
<dbReference type="Pfam" id="PF00583">
    <property type="entry name" value="Acetyltransf_1"/>
    <property type="match status" value="1"/>
</dbReference>
<name>A0ABT1QDG8_9NOCA</name>
<feature type="domain" description="N-acetyltransferase" evidence="1">
    <location>
        <begin position="104"/>
        <end position="234"/>
    </location>
</feature>
<dbReference type="InterPro" id="IPR000182">
    <property type="entry name" value="GNAT_dom"/>
</dbReference>
<dbReference type="CDD" id="cd04301">
    <property type="entry name" value="NAT_SF"/>
    <property type="match status" value="1"/>
</dbReference>
<evidence type="ECO:0000313" key="3">
    <source>
        <dbReference type="Proteomes" id="UP001524501"/>
    </source>
</evidence>
<protein>
    <submittedName>
        <fullName evidence="2">GNAT family N-acetyltransferase</fullName>
    </submittedName>
</protein>
<evidence type="ECO:0000259" key="1">
    <source>
        <dbReference type="PROSITE" id="PS51186"/>
    </source>
</evidence>
<dbReference type="SUPFAM" id="SSF55729">
    <property type="entry name" value="Acyl-CoA N-acyltransferases (Nat)"/>
    <property type="match status" value="1"/>
</dbReference>
<sequence>MDPHHLDIVRLAWSRELGLPDDALTAGPDRATRANQETDTIRFLHLLDTSAMVGPAWALGRAERLSARELTEPATLLSLTQDRSARCSGPVTLWFTSEYQEPPTGQPPLVSDDRGHVREVETVCPPDDVTEAHLSSRDRCFTILDDAQQPVSCAGYDEFQGFVADVAVLTAPQFRGRGLGTRAVGIATDDALDSGLIAQFRTPRDASGSRRLSARSGYRELGTYIEVTISRSTL</sequence>
<organism evidence="2 3">
    <name type="scientific">Rhodococcus tibetensis</name>
    <dbReference type="NCBI Taxonomy" id="2965064"/>
    <lineage>
        <taxon>Bacteria</taxon>
        <taxon>Bacillati</taxon>
        <taxon>Actinomycetota</taxon>
        <taxon>Actinomycetes</taxon>
        <taxon>Mycobacteriales</taxon>
        <taxon>Nocardiaceae</taxon>
        <taxon>Rhodococcus</taxon>
    </lineage>
</organism>
<evidence type="ECO:0000313" key="2">
    <source>
        <dbReference type="EMBL" id="MCQ4119790.1"/>
    </source>
</evidence>